<evidence type="ECO:0000313" key="11">
    <source>
        <dbReference type="Proteomes" id="UP000245962"/>
    </source>
</evidence>
<feature type="transmembrane region" description="Helical" evidence="9">
    <location>
        <begin position="156"/>
        <end position="176"/>
    </location>
</feature>
<feature type="transmembrane region" description="Helical" evidence="9">
    <location>
        <begin position="182"/>
        <end position="202"/>
    </location>
</feature>
<keyword evidence="4 8" id="KW-0812">Transmembrane</keyword>
<gene>
    <name evidence="10" type="ORF">DDV96_02040</name>
</gene>
<reference evidence="10 11" key="1">
    <citation type="submission" date="2018-04" db="EMBL/GenBank/DDBJ databases">
        <title>Marixanthomonas spongiae HN-E44 sp. nov., isolated from a marine sponge.</title>
        <authorList>
            <person name="Luo L."/>
            <person name="Zhuang L."/>
        </authorList>
    </citation>
    <scope>NUCLEOTIDE SEQUENCE [LARGE SCALE GENOMIC DNA]</scope>
    <source>
        <strain evidence="10 11">HN-E44</strain>
    </source>
</reference>
<evidence type="ECO:0000256" key="6">
    <source>
        <dbReference type="ARBA" id="ARBA00022989"/>
    </source>
</evidence>
<dbReference type="Gene3D" id="1.20.1250.20">
    <property type="entry name" value="MFS general substrate transporter like domains"/>
    <property type="match status" value="2"/>
</dbReference>
<keyword evidence="3" id="KW-1003">Cell membrane</keyword>
<dbReference type="InterPro" id="IPR036259">
    <property type="entry name" value="MFS_trans_sf"/>
</dbReference>
<dbReference type="GO" id="GO:1904680">
    <property type="term" value="F:peptide transmembrane transporter activity"/>
    <property type="evidence" value="ECO:0007669"/>
    <property type="project" value="InterPro"/>
</dbReference>
<feature type="transmembrane region" description="Helical" evidence="9">
    <location>
        <begin position="595"/>
        <end position="617"/>
    </location>
</feature>
<feature type="transmembrane region" description="Helical" evidence="9">
    <location>
        <begin position="32"/>
        <end position="52"/>
    </location>
</feature>
<dbReference type="GO" id="GO:0006857">
    <property type="term" value="P:oligopeptide transport"/>
    <property type="evidence" value="ECO:0007669"/>
    <property type="project" value="InterPro"/>
</dbReference>
<proteinExistence type="inferred from homology"/>
<accession>A0A2U0I882</accession>
<evidence type="ECO:0000256" key="2">
    <source>
        <dbReference type="ARBA" id="ARBA00022448"/>
    </source>
</evidence>
<evidence type="ECO:0000256" key="5">
    <source>
        <dbReference type="ARBA" id="ARBA00022856"/>
    </source>
</evidence>
<dbReference type="Pfam" id="PF00854">
    <property type="entry name" value="PTR2"/>
    <property type="match status" value="2"/>
</dbReference>
<dbReference type="CDD" id="cd17346">
    <property type="entry name" value="MFS_DtpA_like"/>
    <property type="match status" value="1"/>
</dbReference>
<feature type="transmembrane region" description="Helical" evidence="9">
    <location>
        <begin position="666"/>
        <end position="688"/>
    </location>
</feature>
<keyword evidence="5" id="KW-0653">Protein transport</keyword>
<comment type="caution">
    <text evidence="10">The sequence shown here is derived from an EMBL/GenBank/DDBJ whole genome shotgun (WGS) entry which is preliminary data.</text>
</comment>
<feature type="transmembrane region" description="Helical" evidence="9">
    <location>
        <begin position="64"/>
        <end position="84"/>
    </location>
</feature>
<feature type="transmembrane region" description="Helical" evidence="9">
    <location>
        <begin position="117"/>
        <end position="135"/>
    </location>
</feature>
<evidence type="ECO:0000256" key="4">
    <source>
        <dbReference type="ARBA" id="ARBA00022692"/>
    </source>
</evidence>
<keyword evidence="6 9" id="KW-1133">Transmembrane helix</keyword>
<dbReference type="InterPro" id="IPR005279">
    <property type="entry name" value="Dipep/tripep_permease"/>
</dbReference>
<keyword evidence="5" id="KW-0571">Peptide transport</keyword>
<protein>
    <submittedName>
        <fullName evidence="10">MFS transporter</fullName>
    </submittedName>
</protein>
<dbReference type="RefSeq" id="WP_116693060.1">
    <property type="nucleotide sequence ID" value="NZ_QEHR01000001.1"/>
</dbReference>
<keyword evidence="2 8" id="KW-0813">Transport</keyword>
<feature type="transmembrane region" description="Helical" evidence="9">
    <location>
        <begin position="532"/>
        <end position="551"/>
    </location>
</feature>
<feature type="transmembrane region" description="Helical" evidence="9">
    <location>
        <begin position="563"/>
        <end position="583"/>
    </location>
</feature>
<name>A0A2U0I882_9FLAO</name>
<dbReference type="PANTHER" id="PTHR23517:SF15">
    <property type="entry name" value="PROTON-DEPENDENT OLIGOPEPTIDE FAMILY TRANSPORT PROTEIN"/>
    <property type="match status" value="1"/>
</dbReference>
<keyword evidence="11" id="KW-1185">Reference proteome</keyword>
<dbReference type="InterPro" id="IPR050171">
    <property type="entry name" value="MFS_Transporters"/>
</dbReference>
<evidence type="ECO:0000256" key="3">
    <source>
        <dbReference type="ARBA" id="ARBA00022475"/>
    </source>
</evidence>
<dbReference type="Proteomes" id="UP000245962">
    <property type="component" value="Unassembled WGS sequence"/>
</dbReference>
<dbReference type="AlphaFoldDB" id="A0A2U0I882"/>
<comment type="similarity">
    <text evidence="8">Belongs to the major facilitator superfamily. Proton-dependent oligopeptide transporter (POT/PTR) (TC 2.A.17) family.</text>
</comment>
<feature type="transmembrane region" description="Helical" evidence="9">
    <location>
        <begin position="316"/>
        <end position="335"/>
    </location>
</feature>
<evidence type="ECO:0000313" key="10">
    <source>
        <dbReference type="EMBL" id="PVW17312.1"/>
    </source>
</evidence>
<dbReference type="NCBIfam" id="TIGR00924">
    <property type="entry name" value="yjdL_sub1_fam"/>
    <property type="match status" value="1"/>
</dbReference>
<feature type="transmembrane region" description="Helical" evidence="9">
    <location>
        <begin position="629"/>
        <end position="654"/>
    </location>
</feature>
<dbReference type="PANTHER" id="PTHR23517">
    <property type="entry name" value="RESISTANCE PROTEIN MDTM, PUTATIVE-RELATED-RELATED"/>
    <property type="match status" value="1"/>
</dbReference>
<comment type="subcellular location">
    <subcellularLocation>
        <location evidence="1">Cell membrane</location>
        <topology evidence="1">Multi-pass membrane protein</topology>
    </subcellularLocation>
    <subcellularLocation>
        <location evidence="8">Membrane</location>
        <topology evidence="8">Multi-pass membrane protein</topology>
    </subcellularLocation>
</comment>
<evidence type="ECO:0000256" key="1">
    <source>
        <dbReference type="ARBA" id="ARBA00004651"/>
    </source>
</evidence>
<feature type="transmembrane region" description="Helical" evidence="9">
    <location>
        <begin position="285"/>
        <end position="304"/>
    </location>
</feature>
<dbReference type="InterPro" id="IPR018456">
    <property type="entry name" value="PTR2_symporter_CS"/>
</dbReference>
<sequence>MNTDIENLFKDKVMGHPAGLFVLFFTEMWERFSFYGMRVLLVNFLTMAAIGYNPGWEWTAANAGALFGTYAGLLYLTPILGGIIADKLTGYRWAVVIGALIMTLGHASMAIETEASLYVGLALLVIGTGFFKPNITSIISEMYKKNPEKKDGAYTIFYMGVNAGAFFGMMLCGYLAERVGWSWGFGLAGIFMLLGTLQFWLAKPLFGKIGGKPSKVHEVELPQNINEGSPEEDRMEEQVEKQNPFTILDKVLIVITSIIGLGYLINDPLSKIGNVNLFPFEAFGLDGQIVTVLIGLLLFLVLVIRRISRYSKIVRDRMIAFVIFAFFTVFFWLSFEQGASSLILFARDNVDRVLSGNAAIAYNIVNILLTVVPLGIITYVLFLLWKKTYKTIPGSNIVLAICFLSMWGLVGWMLNRDLSTTAYDVTYKAIQVENTDEEGNKTVDYIPVTENTNIETGVTVVDRVTSIAEPKDFEVGSTIKIINKDNERTIFGYLNEEKVAFAKENAIAQDRDNGIIEATVTEVKQNQIEITVSWFSILNSFFIIAFASFFSKWWDSKYNPSAAVKYALGLIIMAIGFGLLAYGSHGITEGVKVSMIWLIFAYLFHTLGELCLSPVGLSYVSKLVPARMIALMFGMWYLAIAIGNKLAAVVGGQIENITEQYSLSTFFLIFTIVPTVAGLLILALNPVLKRLMHGVR</sequence>
<dbReference type="InterPro" id="IPR000109">
    <property type="entry name" value="POT_fam"/>
</dbReference>
<organism evidence="10 11">
    <name type="scientific">Marixanthomonas spongiae</name>
    <dbReference type="NCBI Taxonomy" id="2174845"/>
    <lineage>
        <taxon>Bacteria</taxon>
        <taxon>Pseudomonadati</taxon>
        <taxon>Bacteroidota</taxon>
        <taxon>Flavobacteriia</taxon>
        <taxon>Flavobacteriales</taxon>
        <taxon>Flavobacteriaceae</taxon>
        <taxon>Marixanthomonas</taxon>
    </lineage>
</organism>
<evidence type="ECO:0000256" key="8">
    <source>
        <dbReference type="RuleBase" id="RU003755"/>
    </source>
</evidence>
<dbReference type="PROSITE" id="PS01023">
    <property type="entry name" value="PTR2_2"/>
    <property type="match status" value="1"/>
</dbReference>
<feature type="transmembrane region" description="Helical" evidence="9">
    <location>
        <begin position="91"/>
        <end position="111"/>
    </location>
</feature>
<evidence type="ECO:0000256" key="7">
    <source>
        <dbReference type="ARBA" id="ARBA00023136"/>
    </source>
</evidence>
<evidence type="ECO:0000256" key="9">
    <source>
        <dbReference type="SAM" id="Phobius"/>
    </source>
</evidence>
<dbReference type="GO" id="GO:0005886">
    <property type="term" value="C:plasma membrane"/>
    <property type="evidence" value="ECO:0007669"/>
    <property type="project" value="UniProtKB-SubCell"/>
</dbReference>
<keyword evidence="7 9" id="KW-0472">Membrane</keyword>
<feature type="transmembrane region" description="Helical" evidence="9">
    <location>
        <begin position="360"/>
        <end position="385"/>
    </location>
</feature>
<dbReference type="EMBL" id="QEHR01000001">
    <property type="protein sequence ID" value="PVW17312.1"/>
    <property type="molecule type" value="Genomic_DNA"/>
</dbReference>
<dbReference type="SUPFAM" id="SSF103473">
    <property type="entry name" value="MFS general substrate transporter"/>
    <property type="match status" value="2"/>
</dbReference>
<dbReference type="OrthoDB" id="9772725at2"/>
<feature type="transmembrane region" description="Helical" evidence="9">
    <location>
        <begin position="397"/>
        <end position="414"/>
    </location>
</feature>